<dbReference type="SUPFAM" id="SSF55486">
    <property type="entry name" value="Metalloproteases ('zincins'), catalytic domain"/>
    <property type="match status" value="1"/>
</dbReference>
<dbReference type="InterPro" id="IPR006026">
    <property type="entry name" value="Peptidase_Metallo"/>
</dbReference>
<reference evidence="6" key="1">
    <citation type="submission" date="2017-02" db="UniProtKB">
        <authorList>
            <consortium name="WormBaseParasite"/>
        </authorList>
    </citation>
    <scope>IDENTIFICATION</scope>
</reference>
<dbReference type="PRINTS" id="PR00480">
    <property type="entry name" value="ASTACIN"/>
</dbReference>
<dbReference type="Proteomes" id="UP000038045">
    <property type="component" value="Unplaced"/>
</dbReference>
<evidence type="ECO:0000313" key="5">
    <source>
        <dbReference type="Proteomes" id="UP000038045"/>
    </source>
</evidence>
<sequence>HVLLSKNHTDKYGVFTLKTYVPSNLQKELQLCFRYNCDVNDHRRNPHKKEYCKYVSSFRCLWDGATKGIKCKLLAELQDKTVGHVHYPSVSLLTTKKKKIYEIKEWNVKSNISYFVATDFENSTEVKEQIKIAIKEIQNNTCIKFENKEQKIENKSGINFIKSHKCESEKIGEQLENKSQTIYLTDECAQSMRTIRSLLHETLGQFSPVLRKDGNKYVQINLLYLNLSKIEMFNYSYQPIQNYNGYYDFGSITHFNSTMFGVDEKIETIRPIVKYGNYYETSMGKIAEASFYDYRALNKYYCSNFTNTTCGTSSESCLFGGYRDPRNCSRCICRLEHHDNQCRSPSTDFSSPCGYSYIEAKNFLQKWIRSEIHLCEYLIKANDTKKHVFLRLPSFKGIFEKKNCSLKNSINIDYKNDKSEPGLCLCYNKDFETIEIVSEGNFINIGYRFHWYKTFVYFEYMEVNSTNFKYSDLSEDEKMAVLRNVTFDEEKYKKQYS</sequence>
<dbReference type="GO" id="GO:0008270">
    <property type="term" value="F:zinc ion binding"/>
    <property type="evidence" value="ECO:0007669"/>
    <property type="project" value="InterPro"/>
</dbReference>
<feature type="domain" description="Peptidase M12A" evidence="4">
    <location>
        <begin position="98"/>
        <end position="303"/>
    </location>
</feature>
<dbReference type="GO" id="GO:0004222">
    <property type="term" value="F:metalloendopeptidase activity"/>
    <property type="evidence" value="ECO:0007669"/>
    <property type="project" value="UniProtKB-UniRule"/>
</dbReference>
<evidence type="ECO:0000259" key="4">
    <source>
        <dbReference type="PROSITE" id="PS51864"/>
    </source>
</evidence>
<evidence type="ECO:0000256" key="3">
    <source>
        <dbReference type="RuleBase" id="RU361183"/>
    </source>
</evidence>
<evidence type="ECO:0000256" key="1">
    <source>
        <dbReference type="ARBA" id="ARBA00023157"/>
    </source>
</evidence>
<evidence type="ECO:0000313" key="6">
    <source>
        <dbReference type="WBParaSite" id="PTRK_0000820200.1"/>
    </source>
</evidence>
<dbReference type="Gene3D" id="3.40.390.10">
    <property type="entry name" value="Collagenase (Catalytic Domain)"/>
    <property type="match status" value="1"/>
</dbReference>
<protein>
    <recommendedName>
        <fullName evidence="3">Metalloendopeptidase</fullName>
        <ecNumber evidence="3">3.4.24.-</ecNumber>
    </recommendedName>
</protein>
<dbReference type="SMART" id="SM00235">
    <property type="entry name" value="ZnMc"/>
    <property type="match status" value="1"/>
</dbReference>
<keyword evidence="5" id="KW-1185">Reference proteome</keyword>
<keyword evidence="3" id="KW-0378">Hydrolase</keyword>
<dbReference type="EC" id="3.4.24.-" evidence="3"/>
<comment type="caution">
    <text evidence="2">Lacks conserved residue(s) required for the propagation of feature annotation.</text>
</comment>
<accession>A0A0N4ZJM1</accession>
<dbReference type="AlphaFoldDB" id="A0A0N4ZJM1"/>
<evidence type="ECO:0000256" key="2">
    <source>
        <dbReference type="PROSITE-ProRule" id="PRU01211"/>
    </source>
</evidence>
<dbReference type="Pfam" id="PF01400">
    <property type="entry name" value="Astacin"/>
    <property type="match status" value="1"/>
</dbReference>
<comment type="cofactor">
    <cofactor evidence="3">
        <name>Zn(2+)</name>
        <dbReference type="ChEBI" id="CHEBI:29105"/>
    </cofactor>
    <text evidence="3">Binds 1 zinc ion per subunit.</text>
</comment>
<dbReference type="PANTHER" id="PTHR10127:SF802">
    <property type="entry name" value="ZINC METALLOPROTEINASE NAS-10"/>
    <property type="match status" value="1"/>
</dbReference>
<dbReference type="PROSITE" id="PS51864">
    <property type="entry name" value="ASTACIN"/>
    <property type="match status" value="1"/>
</dbReference>
<keyword evidence="3" id="KW-0482">Metalloprotease</keyword>
<proteinExistence type="predicted"/>
<keyword evidence="3" id="KW-0479">Metal-binding</keyword>
<dbReference type="InterPro" id="IPR024079">
    <property type="entry name" value="MetalloPept_cat_dom_sf"/>
</dbReference>
<organism evidence="5 6">
    <name type="scientific">Parastrongyloides trichosuri</name>
    <name type="common">Possum-specific nematode worm</name>
    <dbReference type="NCBI Taxonomy" id="131310"/>
    <lineage>
        <taxon>Eukaryota</taxon>
        <taxon>Metazoa</taxon>
        <taxon>Ecdysozoa</taxon>
        <taxon>Nematoda</taxon>
        <taxon>Chromadorea</taxon>
        <taxon>Rhabditida</taxon>
        <taxon>Tylenchina</taxon>
        <taxon>Panagrolaimomorpha</taxon>
        <taxon>Strongyloidoidea</taxon>
        <taxon>Strongyloididae</taxon>
        <taxon>Parastrongyloides</taxon>
    </lineage>
</organism>
<name>A0A0N4ZJM1_PARTI</name>
<dbReference type="InterPro" id="IPR001506">
    <property type="entry name" value="Peptidase_M12A"/>
</dbReference>
<keyword evidence="1" id="KW-1015">Disulfide bond</keyword>
<dbReference type="WBParaSite" id="PTRK_0000820200.1">
    <property type="protein sequence ID" value="PTRK_0000820200.1"/>
    <property type="gene ID" value="PTRK_0000820200"/>
</dbReference>
<dbReference type="GO" id="GO:0006508">
    <property type="term" value="P:proteolysis"/>
    <property type="evidence" value="ECO:0007669"/>
    <property type="project" value="UniProtKB-KW"/>
</dbReference>
<keyword evidence="3" id="KW-0645">Protease</keyword>
<keyword evidence="3" id="KW-0862">Zinc</keyword>
<dbReference type="PANTHER" id="PTHR10127">
    <property type="entry name" value="DISCOIDIN, CUB, EGF, LAMININ , AND ZINC METALLOPROTEASE DOMAIN CONTAINING"/>
    <property type="match status" value="1"/>
</dbReference>